<keyword evidence="3" id="KW-0479">Metal-binding</keyword>
<reference evidence="8" key="1">
    <citation type="journal article" date="2014" name="Int. J. Syst. Evol. Microbiol.">
        <title>Complete genome sequence of Corynebacterium casei LMG S-19264T (=DSM 44701T), isolated from a smear-ripened cheese.</title>
        <authorList>
            <consortium name="US DOE Joint Genome Institute (JGI-PGF)"/>
            <person name="Walter F."/>
            <person name="Albersmeier A."/>
            <person name="Kalinowski J."/>
            <person name="Ruckert C."/>
        </authorList>
    </citation>
    <scope>NUCLEOTIDE SEQUENCE</scope>
    <source>
        <strain evidence="8">CCM 7905</strain>
    </source>
</reference>
<reference evidence="8" key="2">
    <citation type="submission" date="2020-09" db="EMBL/GenBank/DDBJ databases">
        <authorList>
            <person name="Sun Q."/>
            <person name="Sedlacek I."/>
        </authorList>
    </citation>
    <scope>NUCLEOTIDE SEQUENCE</scope>
    <source>
        <strain evidence="8">CCM 7905</strain>
    </source>
</reference>
<dbReference type="GO" id="GO:0046872">
    <property type="term" value="F:metal ion binding"/>
    <property type="evidence" value="ECO:0007669"/>
    <property type="project" value="UniProtKB-KW"/>
</dbReference>
<evidence type="ECO:0000313" key="8">
    <source>
        <dbReference type="EMBL" id="GGG11501.1"/>
    </source>
</evidence>
<evidence type="ECO:0000256" key="4">
    <source>
        <dbReference type="ARBA" id="ARBA00023002"/>
    </source>
</evidence>
<dbReference type="SMART" id="SM01329">
    <property type="entry name" value="Iso_dh"/>
    <property type="match status" value="1"/>
</dbReference>
<evidence type="ECO:0000256" key="3">
    <source>
        <dbReference type="ARBA" id="ARBA00022723"/>
    </source>
</evidence>
<evidence type="ECO:0000256" key="1">
    <source>
        <dbReference type="ARBA" id="ARBA00001936"/>
    </source>
</evidence>
<dbReference type="Gene3D" id="3.40.718.10">
    <property type="entry name" value="Isopropylmalate Dehydrogenase"/>
    <property type="match status" value="1"/>
</dbReference>
<dbReference type="Proteomes" id="UP000654257">
    <property type="component" value="Unassembled WGS sequence"/>
</dbReference>
<keyword evidence="5" id="KW-0520">NAD</keyword>
<dbReference type="InterPro" id="IPR024084">
    <property type="entry name" value="IsoPropMal-DH-like_dom"/>
</dbReference>
<evidence type="ECO:0000313" key="9">
    <source>
        <dbReference type="Proteomes" id="UP000654257"/>
    </source>
</evidence>
<evidence type="ECO:0000256" key="5">
    <source>
        <dbReference type="ARBA" id="ARBA00023027"/>
    </source>
</evidence>
<feature type="domain" description="Isopropylmalate dehydrogenase-like" evidence="7">
    <location>
        <begin position="11"/>
        <end position="356"/>
    </location>
</feature>
<comment type="cofactor">
    <cofactor evidence="1">
        <name>Mn(2+)</name>
        <dbReference type="ChEBI" id="CHEBI:29035"/>
    </cofactor>
</comment>
<gene>
    <name evidence="8" type="ORF">GCM10007304_26920</name>
</gene>
<evidence type="ECO:0000256" key="6">
    <source>
        <dbReference type="ARBA" id="ARBA00023211"/>
    </source>
</evidence>
<evidence type="ECO:0000256" key="2">
    <source>
        <dbReference type="ARBA" id="ARBA00001946"/>
    </source>
</evidence>
<keyword evidence="4" id="KW-0560">Oxidoreductase</keyword>
<dbReference type="PANTHER" id="PTHR43275:SF1">
    <property type="entry name" value="D-MALATE DEHYDROGENASE [DECARBOXYLATING]"/>
    <property type="match status" value="1"/>
</dbReference>
<dbReference type="Pfam" id="PF00180">
    <property type="entry name" value="Iso_dh"/>
    <property type="match status" value="1"/>
</dbReference>
<name>A0A917D5K8_9NOCA</name>
<keyword evidence="9" id="KW-1185">Reference proteome</keyword>
<dbReference type="EMBL" id="BMCU01000003">
    <property type="protein sequence ID" value="GGG11501.1"/>
    <property type="molecule type" value="Genomic_DNA"/>
</dbReference>
<comment type="cofactor">
    <cofactor evidence="2">
        <name>Mg(2+)</name>
        <dbReference type="ChEBI" id="CHEBI:18420"/>
    </cofactor>
</comment>
<protein>
    <submittedName>
        <fullName evidence="8">3-isopropylmalate dehydrogenase</fullName>
    </submittedName>
</protein>
<dbReference type="PANTHER" id="PTHR43275">
    <property type="entry name" value="D-MALATE DEHYDROGENASE [DECARBOXYLATING]"/>
    <property type="match status" value="1"/>
</dbReference>
<proteinExistence type="predicted"/>
<dbReference type="RefSeq" id="WP_229746028.1">
    <property type="nucleotide sequence ID" value="NZ_BMCU01000003.1"/>
</dbReference>
<evidence type="ECO:0000259" key="7">
    <source>
        <dbReference type="SMART" id="SM01329"/>
    </source>
</evidence>
<dbReference type="AlphaFoldDB" id="A0A917D5K8"/>
<dbReference type="SUPFAM" id="SSF53659">
    <property type="entry name" value="Isocitrate/Isopropylmalate dehydrogenase-like"/>
    <property type="match status" value="1"/>
</dbReference>
<dbReference type="InterPro" id="IPR050501">
    <property type="entry name" value="ICDH/IPMDH"/>
</dbReference>
<sequence>MVGNSNEAGYAIGVMDGDGIGKEIVPGAVRVVDAAMSAVGGPPIAWVPLAFGRDALDEVGSPIPDATLEALTSLHGWIVGPHDSASYPEEFRGRLTPGGVIRKHFDLYANIRPAKATPGVRAVSPSMDLVVVRENTEGFYADRNMFVGSGEFMPTPDVALAVGVFTRPAATRIARQAFELARSRRKKLTIVHKANVLALTTGLFRDACLDVAEDFPDVDVRSEHVDAITAHLVRSGEDFDVIVAENMFGDILSDLTGELSGSLGSAPSINTSDSKVMAQAAHGSAPDIAGHNRANPTAIILSSALMLEWLASRSGPSSFASAARHIERAVSATIGSGVATSDIGGQASTSEFIEVVVAHALRS</sequence>
<organism evidence="8 9">
    <name type="scientific">Rhodococcoides trifolii</name>
    <dbReference type="NCBI Taxonomy" id="908250"/>
    <lineage>
        <taxon>Bacteria</taxon>
        <taxon>Bacillati</taxon>
        <taxon>Actinomycetota</taxon>
        <taxon>Actinomycetes</taxon>
        <taxon>Mycobacteriales</taxon>
        <taxon>Nocardiaceae</taxon>
        <taxon>Rhodococcoides</taxon>
    </lineage>
</organism>
<comment type="caution">
    <text evidence="8">The sequence shown here is derived from an EMBL/GenBank/DDBJ whole genome shotgun (WGS) entry which is preliminary data.</text>
</comment>
<keyword evidence="6" id="KW-0464">Manganese</keyword>
<accession>A0A917D5K8</accession>
<dbReference type="GO" id="GO:0016491">
    <property type="term" value="F:oxidoreductase activity"/>
    <property type="evidence" value="ECO:0007669"/>
    <property type="project" value="UniProtKB-KW"/>
</dbReference>